<dbReference type="Pfam" id="PF01535">
    <property type="entry name" value="PPR"/>
    <property type="match status" value="4"/>
</dbReference>
<dbReference type="FunFam" id="1.25.40.10:FF:002148">
    <property type="entry name" value="Pentatricopeptide repeat-containing protein At2g29760, chloroplastic"/>
    <property type="match status" value="1"/>
</dbReference>
<evidence type="ECO:0000256" key="3">
    <source>
        <dbReference type="PROSITE-ProRule" id="PRU00708"/>
    </source>
</evidence>
<feature type="repeat" description="PPR" evidence="3">
    <location>
        <begin position="194"/>
        <end position="228"/>
    </location>
</feature>
<evidence type="ECO:0000313" key="5">
    <source>
        <dbReference type="EMBL" id="KAL3814625.1"/>
    </source>
</evidence>
<keyword evidence="2" id="KW-0677">Repeat</keyword>
<dbReference type="NCBIfam" id="TIGR00756">
    <property type="entry name" value="PPR"/>
    <property type="match status" value="5"/>
</dbReference>
<feature type="repeat" description="PPR" evidence="3">
    <location>
        <begin position="357"/>
        <end position="391"/>
    </location>
</feature>
<feature type="repeat" description="PPR" evidence="3">
    <location>
        <begin position="256"/>
        <end position="290"/>
    </location>
</feature>
<dbReference type="FunFam" id="1.25.40.10:FF:000393">
    <property type="entry name" value="Pentatricopeptide repeat-containing protein At1g20230"/>
    <property type="match status" value="1"/>
</dbReference>
<dbReference type="InterPro" id="IPR011990">
    <property type="entry name" value="TPR-like_helical_dom_sf"/>
</dbReference>
<organism evidence="5 6">
    <name type="scientific">Penstemon smallii</name>
    <dbReference type="NCBI Taxonomy" id="265156"/>
    <lineage>
        <taxon>Eukaryota</taxon>
        <taxon>Viridiplantae</taxon>
        <taxon>Streptophyta</taxon>
        <taxon>Embryophyta</taxon>
        <taxon>Tracheophyta</taxon>
        <taxon>Spermatophyta</taxon>
        <taxon>Magnoliopsida</taxon>
        <taxon>eudicotyledons</taxon>
        <taxon>Gunneridae</taxon>
        <taxon>Pentapetalae</taxon>
        <taxon>asterids</taxon>
        <taxon>lamiids</taxon>
        <taxon>Lamiales</taxon>
        <taxon>Plantaginaceae</taxon>
        <taxon>Cheloneae</taxon>
        <taxon>Penstemon</taxon>
    </lineage>
</organism>
<sequence>MFLITNTTELPHHLFTEKHLTENHLSQKTILNHLNTKCTNSLENLKQTHALILKSGHFQDHYIAGTLIKCYTKPHFNNLAISLRVLEQVSEPNVFVWNCIIKGCLDLKQPLKSISIYYKMVVSDSRPNKYTYPPLFKACTIEKSILEGLQIHSHVVKHGLTSDVHIVSAGIQMYASLGRINDARIMLDSIGKLDVICCNAMIDGYMKFGDVRSARKLFDNMPDRNIGSWNTMVSGFSNNEMIEEAKKYFNQMPKRDDVSWSAIIDGYNKGGHFKEALEVFHQMQGEEIKLNKFVLSSALNSCANVGALDQGKWIHAYIKRNRIVLDEILGTSLVDMYAKCGRLDLSWDVFERMKHKEVFSWNAMIGGLAMHGRAEDAIELFLDMQRHDYKPNDITFVALLNACAHAGLVDKGLKYFLLIKETYNIEPTMEHYGCVVNLLGKAGYINEAEDVINSMPMKPNSVVWGALLGACRIHGNIELGEKVGEILLELEPENSGRYTLLSNIYAKAAKWDRVEKLRKLMKERGVKTITGRSMIDLKGTVHEFKVGDSSHPQTEEIYRTLEMIIQKIKLKGHEADTSEVLFDISEEEKETSLKYHSEKIAIAFGILNTEPGTTIRVVKNLRVCEDCHSATKFISQVYKRDIIVRDRVRFHHFRNGKCSCKDFW</sequence>
<comment type="caution">
    <text evidence="5">The sequence shown here is derived from an EMBL/GenBank/DDBJ whole genome shotgun (WGS) entry which is preliminary data.</text>
</comment>
<comment type="similarity">
    <text evidence="1">Belongs to the PPR family. PCMP-H subfamily.</text>
</comment>
<dbReference type="Pfam" id="PF14432">
    <property type="entry name" value="DYW_deaminase"/>
    <property type="match status" value="1"/>
</dbReference>
<dbReference type="Pfam" id="PF13041">
    <property type="entry name" value="PPR_2"/>
    <property type="match status" value="3"/>
</dbReference>
<evidence type="ECO:0000259" key="4">
    <source>
        <dbReference type="Pfam" id="PF14432"/>
    </source>
</evidence>
<evidence type="ECO:0000256" key="1">
    <source>
        <dbReference type="ARBA" id="ARBA00006643"/>
    </source>
</evidence>
<dbReference type="Pfam" id="PF20430">
    <property type="entry name" value="Eplus_motif"/>
    <property type="match status" value="1"/>
</dbReference>
<feature type="repeat" description="PPR" evidence="3">
    <location>
        <begin position="494"/>
        <end position="528"/>
    </location>
</feature>
<dbReference type="PROSITE" id="PS51375">
    <property type="entry name" value="PPR"/>
    <property type="match status" value="6"/>
</dbReference>
<keyword evidence="6" id="KW-1185">Reference proteome</keyword>
<proteinExistence type="inferred from homology"/>
<evidence type="ECO:0000313" key="6">
    <source>
        <dbReference type="Proteomes" id="UP001634393"/>
    </source>
</evidence>
<dbReference type="InterPro" id="IPR032867">
    <property type="entry name" value="DYW_dom"/>
</dbReference>
<dbReference type="PANTHER" id="PTHR47926:SF436">
    <property type="entry name" value="PENTATRICOPEPTIDE REPEAT-CONTAINING PROTEIN ELI1, CHLOROPLASTIC-LIKE ISOFORM X2"/>
    <property type="match status" value="1"/>
</dbReference>
<dbReference type="InterPro" id="IPR046849">
    <property type="entry name" value="E2_motif"/>
</dbReference>
<dbReference type="EMBL" id="JBJXBP010000008">
    <property type="protein sequence ID" value="KAL3814625.1"/>
    <property type="molecule type" value="Genomic_DNA"/>
</dbReference>
<dbReference type="InterPro" id="IPR002885">
    <property type="entry name" value="PPR_rpt"/>
</dbReference>
<reference evidence="5 6" key="1">
    <citation type="submission" date="2024-12" db="EMBL/GenBank/DDBJ databases">
        <title>The unique morphological basis and parallel evolutionary history of personate flowers in Penstemon.</title>
        <authorList>
            <person name="Depatie T.H."/>
            <person name="Wessinger C.A."/>
        </authorList>
    </citation>
    <scope>NUCLEOTIDE SEQUENCE [LARGE SCALE GENOMIC DNA]</scope>
    <source>
        <strain evidence="5">WTNN_2</strain>
        <tissue evidence="5">Leaf</tissue>
    </source>
</reference>
<protein>
    <recommendedName>
        <fullName evidence="4">DYW domain-containing protein</fullName>
    </recommendedName>
</protein>
<feature type="repeat" description="PPR" evidence="3">
    <location>
        <begin position="93"/>
        <end position="127"/>
    </location>
</feature>
<dbReference type="Gene3D" id="1.25.40.10">
    <property type="entry name" value="Tetratricopeptide repeat domain"/>
    <property type="match status" value="4"/>
</dbReference>
<dbReference type="InterPro" id="IPR046960">
    <property type="entry name" value="PPR_At4g14850-like_plant"/>
</dbReference>
<feature type="domain" description="DYW" evidence="4">
    <location>
        <begin position="572"/>
        <end position="664"/>
    </location>
</feature>
<dbReference type="Pfam" id="PF20431">
    <property type="entry name" value="E_motif"/>
    <property type="match status" value="1"/>
</dbReference>
<dbReference type="PANTHER" id="PTHR47926">
    <property type="entry name" value="PENTATRICOPEPTIDE REPEAT-CONTAINING PROTEIN"/>
    <property type="match status" value="1"/>
</dbReference>
<dbReference type="InterPro" id="IPR046848">
    <property type="entry name" value="E_motif"/>
</dbReference>
<evidence type="ECO:0000256" key="2">
    <source>
        <dbReference type="ARBA" id="ARBA00022737"/>
    </source>
</evidence>
<dbReference type="AlphaFoldDB" id="A0ABD3RNT0"/>
<dbReference type="Proteomes" id="UP001634393">
    <property type="component" value="Unassembled WGS sequence"/>
</dbReference>
<feature type="repeat" description="PPR" evidence="3">
    <location>
        <begin position="326"/>
        <end position="356"/>
    </location>
</feature>
<name>A0ABD3RNT0_9LAMI</name>
<accession>A0ABD3RNT0</accession>
<gene>
    <name evidence="5" type="ORF">ACJIZ3_015893</name>
</gene>